<keyword evidence="1" id="KW-1133">Transmembrane helix</keyword>
<evidence type="ECO:0000256" key="1">
    <source>
        <dbReference type="SAM" id="Phobius"/>
    </source>
</evidence>
<evidence type="ECO:0000313" key="3">
    <source>
        <dbReference type="Proteomes" id="UP000275267"/>
    </source>
</evidence>
<feature type="transmembrane region" description="Helical" evidence="1">
    <location>
        <begin position="7"/>
        <end position="25"/>
    </location>
</feature>
<reference evidence="3" key="1">
    <citation type="journal article" date="2019" name="Nat. Commun.">
        <title>The genome of broomcorn millet.</title>
        <authorList>
            <person name="Zou C."/>
            <person name="Miki D."/>
            <person name="Li D."/>
            <person name="Tang Q."/>
            <person name="Xiao L."/>
            <person name="Rajput S."/>
            <person name="Deng P."/>
            <person name="Jia W."/>
            <person name="Huang R."/>
            <person name="Zhang M."/>
            <person name="Sun Y."/>
            <person name="Hu J."/>
            <person name="Fu X."/>
            <person name="Schnable P.S."/>
            <person name="Li F."/>
            <person name="Zhang H."/>
            <person name="Feng B."/>
            <person name="Zhu X."/>
            <person name="Liu R."/>
            <person name="Schnable J.C."/>
            <person name="Zhu J.-K."/>
            <person name="Zhang H."/>
        </authorList>
    </citation>
    <scope>NUCLEOTIDE SEQUENCE [LARGE SCALE GENOMIC DNA]</scope>
</reference>
<protein>
    <submittedName>
        <fullName evidence="2">Uncharacterized protein</fullName>
    </submittedName>
</protein>
<dbReference type="EMBL" id="PQIB02000010">
    <property type="protein sequence ID" value="RLM92487.1"/>
    <property type="molecule type" value="Genomic_DNA"/>
</dbReference>
<evidence type="ECO:0000313" key="2">
    <source>
        <dbReference type="EMBL" id="RLM92487.1"/>
    </source>
</evidence>
<comment type="caution">
    <text evidence="2">The sequence shown here is derived from an EMBL/GenBank/DDBJ whole genome shotgun (WGS) entry which is preliminary data.</text>
</comment>
<keyword evidence="1" id="KW-0812">Transmembrane</keyword>
<feature type="transmembrane region" description="Helical" evidence="1">
    <location>
        <begin position="45"/>
        <end position="67"/>
    </location>
</feature>
<organism evidence="2 3">
    <name type="scientific">Panicum miliaceum</name>
    <name type="common">Proso millet</name>
    <name type="synonym">Broomcorn millet</name>
    <dbReference type="NCBI Taxonomy" id="4540"/>
    <lineage>
        <taxon>Eukaryota</taxon>
        <taxon>Viridiplantae</taxon>
        <taxon>Streptophyta</taxon>
        <taxon>Embryophyta</taxon>
        <taxon>Tracheophyta</taxon>
        <taxon>Spermatophyta</taxon>
        <taxon>Magnoliopsida</taxon>
        <taxon>Liliopsida</taxon>
        <taxon>Poales</taxon>
        <taxon>Poaceae</taxon>
        <taxon>PACMAD clade</taxon>
        <taxon>Panicoideae</taxon>
        <taxon>Panicodae</taxon>
        <taxon>Paniceae</taxon>
        <taxon>Panicinae</taxon>
        <taxon>Panicum</taxon>
        <taxon>Panicum sect. Panicum</taxon>
    </lineage>
</organism>
<dbReference type="AlphaFoldDB" id="A0A3L6R2F2"/>
<sequence>MARPVSCLGAVVLIGAGFFAALIWARLPVVRADPFWDPRAEDGQIIGIAAVVVNAFGFAFYATYIVVKLAVAGYMGTKLANDVGAVLSFVSMGLHLVYALRPHAVDYPPAPAPQPQPLAEFCIPRRILFDYRFAETCSVQCEMINPYDRLHCYGLFIRNQFSQTMQNAV</sequence>
<gene>
    <name evidence="2" type="ORF">C2845_PM08G20720</name>
</gene>
<accession>A0A3L6R2F2</accession>
<proteinExistence type="predicted"/>
<dbReference type="Proteomes" id="UP000275267">
    <property type="component" value="Unassembled WGS sequence"/>
</dbReference>
<keyword evidence="3" id="KW-1185">Reference proteome</keyword>
<name>A0A3L6R2F2_PANMI</name>
<keyword evidence="1" id="KW-0472">Membrane</keyword>